<dbReference type="EMBL" id="VEPZ02000875">
    <property type="protein sequence ID" value="KAE8713923.1"/>
    <property type="molecule type" value="Genomic_DNA"/>
</dbReference>
<accession>A0A6A3BBK5</accession>
<evidence type="ECO:0000313" key="3">
    <source>
        <dbReference type="Proteomes" id="UP000436088"/>
    </source>
</evidence>
<keyword evidence="1" id="KW-0472">Membrane</keyword>
<dbReference type="PANTHER" id="PTHR34054:SF2">
    <property type="entry name" value="EXPRESSED PROTEIN"/>
    <property type="match status" value="1"/>
</dbReference>
<proteinExistence type="predicted"/>
<gene>
    <name evidence="2" type="ORF">F3Y22_tig00110204pilonHSYRG00247</name>
</gene>
<dbReference type="AlphaFoldDB" id="A0A6A3BBK5"/>
<evidence type="ECO:0000313" key="2">
    <source>
        <dbReference type="EMBL" id="KAE8713923.1"/>
    </source>
</evidence>
<dbReference type="Proteomes" id="UP000436088">
    <property type="component" value="Unassembled WGS sequence"/>
</dbReference>
<keyword evidence="1" id="KW-1133">Transmembrane helix</keyword>
<comment type="caution">
    <text evidence="2">The sequence shown here is derived from an EMBL/GenBank/DDBJ whole genome shotgun (WGS) entry which is preliminary data.</text>
</comment>
<feature type="transmembrane region" description="Helical" evidence="1">
    <location>
        <begin position="6"/>
        <end position="32"/>
    </location>
</feature>
<dbReference type="InterPro" id="IPR045884">
    <property type="entry name" value="At5g59350-like"/>
</dbReference>
<dbReference type="PROSITE" id="PS51257">
    <property type="entry name" value="PROKAR_LIPOPROTEIN"/>
    <property type="match status" value="1"/>
</dbReference>
<dbReference type="PANTHER" id="PTHR34054">
    <property type="entry name" value="EXPRESSED PROTEIN"/>
    <property type="match status" value="1"/>
</dbReference>
<keyword evidence="3" id="KW-1185">Reference proteome</keyword>
<reference evidence="2" key="1">
    <citation type="submission" date="2019-09" db="EMBL/GenBank/DDBJ databases">
        <title>Draft genome information of white flower Hibiscus syriacus.</title>
        <authorList>
            <person name="Kim Y.-M."/>
        </authorList>
    </citation>
    <scope>NUCLEOTIDE SEQUENCE [LARGE SCALE GENOMIC DNA]</scope>
    <source>
        <strain evidence="2">YM2019G1</strain>
    </source>
</reference>
<name>A0A6A3BBK5_HIBSY</name>
<protein>
    <submittedName>
        <fullName evidence="2">RING/U-box superfamily protein</fullName>
    </submittedName>
</protein>
<sequence length="266" mass="30244">MKMKSLSSVGVGLSIVFGCLLLALIAEIYYLLWWKNRLRTSSDLENDFKNPGTLHSFIHLFHIFPSASKANSAFTPQEIRFAEEQQCHHRHQQQQHNLQPNKDLMLKPFDGDHGNGNFEQQPGFLFTIIEETMEDLESLETPYLTPLASPPFFTPPLTPIDVCFAHQFGFNPLFESRTDADFDRLTTSSSPPSTRLKFLQEAELKLHRETLMEDVHNNGGLKFSSAYLGDEEDGSFITIIVDKSKEEGFDRINQQQIHTSFSGTSS</sequence>
<evidence type="ECO:0000256" key="1">
    <source>
        <dbReference type="SAM" id="Phobius"/>
    </source>
</evidence>
<organism evidence="2 3">
    <name type="scientific">Hibiscus syriacus</name>
    <name type="common">Rose of Sharon</name>
    <dbReference type="NCBI Taxonomy" id="106335"/>
    <lineage>
        <taxon>Eukaryota</taxon>
        <taxon>Viridiplantae</taxon>
        <taxon>Streptophyta</taxon>
        <taxon>Embryophyta</taxon>
        <taxon>Tracheophyta</taxon>
        <taxon>Spermatophyta</taxon>
        <taxon>Magnoliopsida</taxon>
        <taxon>eudicotyledons</taxon>
        <taxon>Gunneridae</taxon>
        <taxon>Pentapetalae</taxon>
        <taxon>rosids</taxon>
        <taxon>malvids</taxon>
        <taxon>Malvales</taxon>
        <taxon>Malvaceae</taxon>
        <taxon>Malvoideae</taxon>
        <taxon>Hibiscus</taxon>
    </lineage>
</organism>
<keyword evidence="1" id="KW-0812">Transmembrane</keyword>